<reference evidence="2 3" key="1">
    <citation type="journal article" date="2010" name="Genome Biol. Evol.">
        <title>The sequence of a 1.8-mb bacterial linear plasmid reveals a rich evolutionary reservoir of secondary metabolic pathways.</title>
        <authorList>
            <person name="Medema M.H."/>
            <person name="Trefzer A."/>
            <person name="Kovalchuk A."/>
            <person name="van den Berg M."/>
            <person name="Mueller U."/>
            <person name="Heijne W."/>
            <person name="Wu L."/>
            <person name="Alam M.T."/>
            <person name="Ronning C.M."/>
            <person name="Nierman W.C."/>
            <person name="Bovenberg R.A.L."/>
            <person name="Breitling R."/>
            <person name="Takano E."/>
        </authorList>
    </citation>
    <scope>NUCLEOTIDE SEQUENCE [LARGE SCALE GENOMIC DNA]</scope>
    <source>
        <strain evidence="3">ATCC 27064 / DSM 738 / JCM 4710 / NBRC 13307 / NCIMB 12785 / NRRL 3585 / VKM Ac-602</strain>
    </source>
</reference>
<protein>
    <submittedName>
        <fullName evidence="2">Lipoprotein</fullName>
    </submittedName>
</protein>
<evidence type="ECO:0000313" key="2">
    <source>
        <dbReference type="EMBL" id="EFG07293.1"/>
    </source>
</evidence>
<feature type="chain" id="PRO_5003162589" evidence="1">
    <location>
        <begin position="34"/>
        <end position="229"/>
    </location>
</feature>
<dbReference type="SUPFAM" id="SSF109998">
    <property type="entry name" value="Triger factor/SurA peptide-binding domain-like"/>
    <property type="match status" value="1"/>
</dbReference>
<keyword evidence="1" id="KW-0732">Signal</keyword>
<dbReference type="AlphaFoldDB" id="E2Q6G9"/>
<organism evidence="2 3">
    <name type="scientific">Streptomyces clavuligerus</name>
    <dbReference type="NCBI Taxonomy" id="1901"/>
    <lineage>
        <taxon>Bacteria</taxon>
        <taxon>Bacillati</taxon>
        <taxon>Actinomycetota</taxon>
        <taxon>Actinomycetes</taxon>
        <taxon>Kitasatosporales</taxon>
        <taxon>Streptomycetaceae</taxon>
        <taxon>Streptomyces</taxon>
    </lineage>
</organism>
<keyword evidence="3" id="KW-1185">Reference proteome</keyword>
<gene>
    <name evidence="2" type="ORF">SCLAV_2220</name>
</gene>
<name>E2Q6G9_STRCL</name>
<dbReference type="InterPro" id="IPR027304">
    <property type="entry name" value="Trigger_fact/SurA_dom_sf"/>
</dbReference>
<proteinExistence type="predicted"/>
<accession>E2Q6G9</accession>
<evidence type="ECO:0000256" key="1">
    <source>
        <dbReference type="SAM" id="SignalP"/>
    </source>
</evidence>
<dbReference type="eggNOG" id="COG0760">
    <property type="taxonomic scope" value="Bacteria"/>
</dbReference>
<evidence type="ECO:0000313" key="3">
    <source>
        <dbReference type="Proteomes" id="UP000002357"/>
    </source>
</evidence>
<keyword evidence="2" id="KW-0449">Lipoprotein</keyword>
<dbReference type="STRING" id="1901.BB341_17270"/>
<dbReference type="Pfam" id="PF13624">
    <property type="entry name" value="SurA_N_3"/>
    <property type="match status" value="1"/>
</dbReference>
<sequence length="229" mass="24608">MSDRTCREDSLHRRRRTAITASAALLLATPLLAACGDEARPGAAALIGGQRIEVSTVQAAAKDVRAAQARSPHAAQLIKDSGQLSRAKLYDFIVDRVVARAAEDAEVSVTRKELQQTKDALAQQSGGEQALTAAYLQDRGVAPDQVDDAVRREILINKLAQSLGGTGTPADQNRLQEAFVAASKALDIDVNPRFGRWDDQKLELQGYQAPWIKQVTQQPQPQPVPPGGA</sequence>
<dbReference type="Gene3D" id="1.10.4030.10">
    <property type="entry name" value="Porin chaperone SurA, peptide-binding domain"/>
    <property type="match status" value="1"/>
</dbReference>
<dbReference type="PROSITE" id="PS51257">
    <property type="entry name" value="PROKAR_LIPOPROTEIN"/>
    <property type="match status" value="1"/>
</dbReference>
<dbReference type="Proteomes" id="UP000002357">
    <property type="component" value="Chromosome"/>
</dbReference>
<dbReference type="PROSITE" id="PS51318">
    <property type="entry name" value="TAT"/>
    <property type="match status" value="1"/>
</dbReference>
<feature type="signal peptide" evidence="1">
    <location>
        <begin position="1"/>
        <end position="33"/>
    </location>
</feature>
<dbReference type="InterPro" id="IPR006311">
    <property type="entry name" value="TAT_signal"/>
</dbReference>
<dbReference type="EMBL" id="CM000913">
    <property type="protein sequence ID" value="EFG07293.1"/>
    <property type="molecule type" value="Genomic_DNA"/>
</dbReference>